<dbReference type="EMBL" id="SGPM01000189">
    <property type="protein sequence ID" value="THH28283.1"/>
    <property type="molecule type" value="Genomic_DNA"/>
</dbReference>
<dbReference type="InterPro" id="IPR037518">
    <property type="entry name" value="MPN"/>
</dbReference>
<gene>
    <name evidence="7" type="ORF">EUX98_g5902</name>
</gene>
<dbReference type="Pfam" id="PF05021">
    <property type="entry name" value="NPL4"/>
    <property type="match status" value="1"/>
</dbReference>
<dbReference type="GO" id="GO:0031625">
    <property type="term" value="F:ubiquitin protein ligase binding"/>
    <property type="evidence" value="ECO:0007669"/>
    <property type="project" value="TreeGrafter"/>
</dbReference>
<comment type="subcellular location">
    <subcellularLocation>
        <location evidence="2">Cytoplasm</location>
        <location evidence="2">Perinuclear region</location>
    </subcellularLocation>
    <subcellularLocation>
        <location evidence="1">Nucleus membrane</location>
        <topology evidence="1">Peripheral membrane protein</topology>
        <orientation evidence="1">Cytoplasmic side</orientation>
    </subcellularLocation>
</comment>
<evidence type="ECO:0000256" key="4">
    <source>
        <dbReference type="ARBA" id="ARBA00019709"/>
    </source>
</evidence>
<dbReference type="GO" id="GO:0043130">
    <property type="term" value="F:ubiquitin binding"/>
    <property type="evidence" value="ECO:0007669"/>
    <property type="project" value="TreeGrafter"/>
</dbReference>
<dbReference type="Gene3D" id="1.20.1310.10">
    <property type="entry name" value="Cullin Repeats"/>
    <property type="match status" value="1"/>
</dbReference>
<evidence type="ECO:0000256" key="5">
    <source>
        <dbReference type="SAM" id="MobiDB-lite"/>
    </source>
</evidence>
<dbReference type="OrthoDB" id="10251089at2759"/>
<proteinExistence type="inferred from homology"/>
<name>A0A4V3XIA3_9APHY</name>
<sequence>MCDYCMPLEPYDTAYHTEHSIKHLSYHAYLQKLQPKGSKTTSTTSTLPSLAPLSYKVKVPCPSGGHPNWPGGICTACQPSAITLQSQPFRMVDHLEIASVDVIERFLEAWRKTGTQRFGWLIGRYEAYDKVPMGVKAVVEAIHEPPQQGELDGLVLGLPWEEEQRIRELGKLAGTSLTIVGYIFTDIVPDPEDKTINVFKRHPQSFFLSGLEAIFAATVQRSNPTPSRSSSTGQFASRMVTAVLTGTEDGAIDVSAYQVSEQACAMVEADMIEASLDPGIVRVKEEDRSVDSARYVPDVFFRYKNEYGLEVKKSAKPCFPVEYLLVNVSHGFPQAPSPLFRSTKFAIENRPGLETQNIETVLRELSRLGAPDITEKSGADRSDLLRYLSDWHLVAFLGTTQLISQDDMKVLIQVASAPNLDDPSVLDSLIRTESWHTLMTFARETAPARPSSSAPGGSHTDMDEDISPEIFEQIAREEASRAAAGGADTPQGNIRVCPHSSIGVAGSSGSSNSFTASSAGPFSSSSTIRYAPPTAPPMPNPATGSANPAASLPALWGYLQPALDHIVRSSTNTPSKAPPIDVAYHMGIHTAVYNYFTAQSEANNNAPVQKTITPAVPFTRFDKGKTSGTDLYEQLDRYYADTAREIFLGAPHDDATLVHYLVPCFNRFSAGTQSVHRLLNYVNRHYVKRAVDEDMGWLRLADVFDAVAKSIQESDTREQVQKRLKERRTEVLISWGYQEGGSPELLGQAEARAEAASTPDRVIPLSTLGYRRFRIDCIDPLLSVPKSKKGKKKKIPSPNGGPPMPKGRLARAVKELLEGEGGDVEERRRLAGELAILLRTVGVRPDHPLRKKVDKYDKFVVES</sequence>
<comment type="similarity">
    <text evidence="3">Belongs to the NPL4 family.</text>
</comment>
<dbReference type="Pfam" id="PF05020">
    <property type="entry name" value="zf-NPL4"/>
    <property type="match status" value="1"/>
</dbReference>
<dbReference type="PANTHER" id="PTHR12710:SF0">
    <property type="entry name" value="NUCLEAR PROTEIN LOCALIZATION PROTEIN 4 HOMOLOG"/>
    <property type="match status" value="1"/>
</dbReference>
<feature type="region of interest" description="Disordered" evidence="5">
    <location>
        <begin position="442"/>
        <end position="464"/>
    </location>
</feature>
<reference evidence="7 8" key="1">
    <citation type="submission" date="2019-02" db="EMBL/GenBank/DDBJ databases">
        <title>Genome sequencing of the rare red list fungi Antrodiella citrinella (Flaviporus citrinellus).</title>
        <authorList>
            <person name="Buettner E."/>
            <person name="Kellner H."/>
        </authorList>
    </citation>
    <scope>NUCLEOTIDE SEQUENCE [LARGE SCALE GENOMIC DNA]</scope>
    <source>
        <strain evidence="7 8">DSM 108506</strain>
    </source>
</reference>
<dbReference type="PANTHER" id="PTHR12710">
    <property type="entry name" value="NUCLEAR PROTEIN LOCALIZATION 4"/>
    <property type="match status" value="1"/>
</dbReference>
<feature type="region of interest" description="Disordered" evidence="5">
    <location>
        <begin position="478"/>
        <end position="546"/>
    </location>
</feature>
<accession>A0A4V3XIA3</accession>
<dbReference type="InterPro" id="IPR007716">
    <property type="entry name" value="NPL4_Zn-bd_put"/>
</dbReference>
<dbReference type="AlphaFoldDB" id="A0A4V3XIA3"/>
<dbReference type="GO" id="GO:0006511">
    <property type="term" value="P:ubiquitin-dependent protein catabolic process"/>
    <property type="evidence" value="ECO:0007669"/>
    <property type="project" value="InterPro"/>
</dbReference>
<dbReference type="InterPro" id="IPR016159">
    <property type="entry name" value="Cullin_repeat-like_dom_sf"/>
</dbReference>
<feature type="region of interest" description="Disordered" evidence="5">
    <location>
        <begin position="786"/>
        <end position="807"/>
    </location>
</feature>
<keyword evidence="8" id="KW-1185">Reference proteome</keyword>
<dbReference type="CDD" id="cd08061">
    <property type="entry name" value="MPN_NPL4"/>
    <property type="match status" value="1"/>
</dbReference>
<dbReference type="GO" id="GO:0048471">
    <property type="term" value="C:perinuclear region of cytoplasm"/>
    <property type="evidence" value="ECO:0007669"/>
    <property type="project" value="UniProtKB-SubCell"/>
</dbReference>
<protein>
    <recommendedName>
        <fullName evidence="4">Nuclear protein localization protein 4</fullName>
    </recommendedName>
</protein>
<organism evidence="7 8">
    <name type="scientific">Antrodiella citrinella</name>
    <dbReference type="NCBI Taxonomy" id="2447956"/>
    <lineage>
        <taxon>Eukaryota</taxon>
        <taxon>Fungi</taxon>
        <taxon>Dikarya</taxon>
        <taxon>Basidiomycota</taxon>
        <taxon>Agaricomycotina</taxon>
        <taxon>Agaricomycetes</taxon>
        <taxon>Polyporales</taxon>
        <taxon>Steccherinaceae</taxon>
        <taxon>Antrodiella</taxon>
    </lineage>
</organism>
<dbReference type="PROSITE" id="PS50249">
    <property type="entry name" value="MPN"/>
    <property type="match status" value="1"/>
</dbReference>
<evidence type="ECO:0000313" key="7">
    <source>
        <dbReference type="EMBL" id="THH28283.1"/>
    </source>
</evidence>
<dbReference type="InterPro" id="IPR016563">
    <property type="entry name" value="Npl4"/>
</dbReference>
<dbReference type="GO" id="GO:0031965">
    <property type="term" value="C:nuclear membrane"/>
    <property type="evidence" value="ECO:0007669"/>
    <property type="project" value="UniProtKB-SubCell"/>
</dbReference>
<evidence type="ECO:0000256" key="1">
    <source>
        <dbReference type="ARBA" id="ARBA00004335"/>
    </source>
</evidence>
<feature type="compositionally biased region" description="Basic residues" evidence="5">
    <location>
        <begin position="786"/>
        <end position="795"/>
    </location>
</feature>
<feature type="compositionally biased region" description="Low complexity" evidence="5">
    <location>
        <begin position="500"/>
        <end position="527"/>
    </location>
</feature>
<dbReference type="InterPro" id="IPR007717">
    <property type="entry name" value="NPL4_C"/>
</dbReference>
<evidence type="ECO:0000256" key="3">
    <source>
        <dbReference type="ARBA" id="ARBA00011025"/>
    </source>
</evidence>
<comment type="caution">
    <text evidence="7">The sequence shown here is derived from an EMBL/GenBank/DDBJ whole genome shotgun (WGS) entry which is preliminary data.</text>
</comment>
<feature type="domain" description="MPN" evidence="6">
    <location>
        <begin position="95"/>
        <end position="235"/>
    </location>
</feature>
<evidence type="ECO:0000259" key="6">
    <source>
        <dbReference type="PROSITE" id="PS50249"/>
    </source>
</evidence>
<dbReference type="Proteomes" id="UP000308730">
    <property type="component" value="Unassembled WGS sequence"/>
</dbReference>
<dbReference type="SUPFAM" id="SSF74788">
    <property type="entry name" value="Cullin repeat-like"/>
    <property type="match status" value="1"/>
</dbReference>
<evidence type="ECO:0000313" key="8">
    <source>
        <dbReference type="Proteomes" id="UP000308730"/>
    </source>
</evidence>
<evidence type="ECO:0000256" key="2">
    <source>
        <dbReference type="ARBA" id="ARBA00004556"/>
    </source>
</evidence>